<protein>
    <submittedName>
        <fullName evidence="3">Uncharacterized protein</fullName>
    </submittedName>
</protein>
<proteinExistence type="predicted"/>
<dbReference type="AlphaFoldDB" id="A0A9P4V7U6"/>
<evidence type="ECO:0000256" key="1">
    <source>
        <dbReference type="SAM" id="MobiDB-lite"/>
    </source>
</evidence>
<organism evidence="3 4">
    <name type="scientific">Polyplosphaeria fusca</name>
    <dbReference type="NCBI Taxonomy" id="682080"/>
    <lineage>
        <taxon>Eukaryota</taxon>
        <taxon>Fungi</taxon>
        <taxon>Dikarya</taxon>
        <taxon>Ascomycota</taxon>
        <taxon>Pezizomycotina</taxon>
        <taxon>Dothideomycetes</taxon>
        <taxon>Pleosporomycetidae</taxon>
        <taxon>Pleosporales</taxon>
        <taxon>Tetraplosphaeriaceae</taxon>
        <taxon>Polyplosphaeria</taxon>
    </lineage>
</organism>
<dbReference type="PROSITE" id="PS51257">
    <property type="entry name" value="PROKAR_LIPOPROTEIN"/>
    <property type="match status" value="1"/>
</dbReference>
<feature type="transmembrane region" description="Helical" evidence="2">
    <location>
        <begin position="116"/>
        <end position="142"/>
    </location>
</feature>
<comment type="caution">
    <text evidence="3">The sequence shown here is derived from an EMBL/GenBank/DDBJ whole genome shotgun (WGS) entry which is preliminary data.</text>
</comment>
<reference evidence="3" key="1">
    <citation type="journal article" date="2020" name="Stud. Mycol.">
        <title>101 Dothideomycetes genomes: a test case for predicting lifestyles and emergence of pathogens.</title>
        <authorList>
            <person name="Haridas S."/>
            <person name="Albert R."/>
            <person name="Binder M."/>
            <person name="Bloem J."/>
            <person name="Labutti K."/>
            <person name="Salamov A."/>
            <person name="Andreopoulos B."/>
            <person name="Baker S."/>
            <person name="Barry K."/>
            <person name="Bills G."/>
            <person name="Bluhm B."/>
            <person name="Cannon C."/>
            <person name="Castanera R."/>
            <person name="Culley D."/>
            <person name="Daum C."/>
            <person name="Ezra D."/>
            <person name="Gonzalez J."/>
            <person name="Henrissat B."/>
            <person name="Kuo A."/>
            <person name="Liang C."/>
            <person name="Lipzen A."/>
            <person name="Lutzoni F."/>
            <person name="Magnuson J."/>
            <person name="Mondo S."/>
            <person name="Nolan M."/>
            <person name="Ohm R."/>
            <person name="Pangilinan J."/>
            <person name="Park H.-J."/>
            <person name="Ramirez L."/>
            <person name="Alfaro M."/>
            <person name="Sun H."/>
            <person name="Tritt A."/>
            <person name="Yoshinaga Y."/>
            <person name="Zwiers L.-H."/>
            <person name="Turgeon B."/>
            <person name="Goodwin S."/>
            <person name="Spatafora J."/>
            <person name="Crous P."/>
            <person name="Grigoriev I."/>
        </authorList>
    </citation>
    <scope>NUCLEOTIDE SEQUENCE</scope>
    <source>
        <strain evidence="3">CBS 125425</strain>
    </source>
</reference>
<feature type="compositionally biased region" description="Low complexity" evidence="1">
    <location>
        <begin position="283"/>
        <end position="296"/>
    </location>
</feature>
<feature type="compositionally biased region" description="Polar residues" evidence="1">
    <location>
        <begin position="261"/>
        <end position="282"/>
    </location>
</feature>
<feature type="transmembrane region" description="Helical" evidence="2">
    <location>
        <begin position="76"/>
        <end position="95"/>
    </location>
</feature>
<keyword evidence="2" id="KW-0812">Transmembrane</keyword>
<feature type="region of interest" description="Disordered" evidence="1">
    <location>
        <begin position="227"/>
        <end position="309"/>
    </location>
</feature>
<keyword evidence="2" id="KW-1133">Transmembrane helix</keyword>
<evidence type="ECO:0000313" key="4">
    <source>
        <dbReference type="Proteomes" id="UP000799444"/>
    </source>
</evidence>
<dbReference type="Proteomes" id="UP000799444">
    <property type="component" value="Unassembled WGS sequence"/>
</dbReference>
<sequence length="309" mass="33364">MGKGSGCGRFLLATFRALQLLLSIATLACGIYNSAKAIRTALEDLARTHADNESVETLRDSFSPVLKFLEGTPARAIILTVVAGWSTILIIYLIYAQRKSRNATRDLSRNSRTKRVLLSLLTLASWIVAIVCAALLFVQYGIFTVTTGTGTKLAWSLTRELVEEALMYVLSQQSEVEHALNIVDTIITVGALAVVAFVASIICGLIEFVSCFVACCVSGKGKGQHAPAQMWDPSMAEKGSPSAGKLLHSSVQSPVPDMSVSPPQGWSSPQHAQSFSSPTVTVSMSPGPQQSWSPQPEYNQRQQQGVQYR</sequence>
<name>A0A9P4V7U6_9PLEO</name>
<gene>
    <name evidence="3" type="ORF">EJ04DRAFT_548941</name>
</gene>
<dbReference type="OrthoDB" id="3745771at2759"/>
<evidence type="ECO:0000313" key="3">
    <source>
        <dbReference type="EMBL" id="KAF2739633.1"/>
    </source>
</evidence>
<keyword evidence="2" id="KW-0472">Membrane</keyword>
<dbReference type="EMBL" id="ML996103">
    <property type="protein sequence ID" value="KAF2739633.1"/>
    <property type="molecule type" value="Genomic_DNA"/>
</dbReference>
<keyword evidence="4" id="KW-1185">Reference proteome</keyword>
<accession>A0A9P4V7U6</accession>
<feature type="transmembrane region" description="Helical" evidence="2">
    <location>
        <begin position="186"/>
        <end position="217"/>
    </location>
</feature>
<feature type="compositionally biased region" description="Polar residues" evidence="1">
    <location>
        <begin position="297"/>
        <end position="309"/>
    </location>
</feature>
<evidence type="ECO:0000256" key="2">
    <source>
        <dbReference type="SAM" id="Phobius"/>
    </source>
</evidence>